<dbReference type="Gene3D" id="3.40.50.720">
    <property type="entry name" value="NAD(P)-binding Rossmann-like Domain"/>
    <property type="match status" value="1"/>
</dbReference>
<dbReference type="AlphaFoldDB" id="A0A0F9SKD2"/>
<dbReference type="PANTHER" id="PTHR10491">
    <property type="entry name" value="DTDP-4-DEHYDRORHAMNOSE REDUCTASE"/>
    <property type="match status" value="1"/>
</dbReference>
<dbReference type="GO" id="GO:0019305">
    <property type="term" value="P:dTDP-rhamnose biosynthetic process"/>
    <property type="evidence" value="ECO:0007669"/>
    <property type="project" value="TreeGrafter"/>
</dbReference>
<comment type="caution">
    <text evidence="2">The sequence shown here is derived from an EMBL/GenBank/DDBJ whole genome shotgun (WGS) entry which is preliminary data.</text>
</comment>
<dbReference type="GO" id="GO:0005829">
    <property type="term" value="C:cytosol"/>
    <property type="evidence" value="ECO:0007669"/>
    <property type="project" value="TreeGrafter"/>
</dbReference>
<feature type="domain" description="RmlD-like substrate binding" evidence="1">
    <location>
        <begin position="1"/>
        <end position="265"/>
    </location>
</feature>
<name>A0A0F9SKD2_9ZZZZ</name>
<dbReference type="PANTHER" id="PTHR10491:SF4">
    <property type="entry name" value="METHIONINE ADENOSYLTRANSFERASE 2 SUBUNIT BETA"/>
    <property type="match status" value="1"/>
</dbReference>
<protein>
    <recommendedName>
        <fullName evidence="1">RmlD-like substrate binding domain-containing protein</fullName>
    </recommendedName>
</protein>
<dbReference type="CDD" id="cd05254">
    <property type="entry name" value="dTDP_HR_like_SDR_e"/>
    <property type="match status" value="1"/>
</dbReference>
<reference evidence="2" key="1">
    <citation type="journal article" date="2015" name="Nature">
        <title>Complex archaea that bridge the gap between prokaryotes and eukaryotes.</title>
        <authorList>
            <person name="Spang A."/>
            <person name="Saw J.H."/>
            <person name="Jorgensen S.L."/>
            <person name="Zaremba-Niedzwiedzka K."/>
            <person name="Martijn J."/>
            <person name="Lind A.E."/>
            <person name="van Eijk R."/>
            <person name="Schleper C."/>
            <person name="Guy L."/>
            <person name="Ettema T.J."/>
        </authorList>
    </citation>
    <scope>NUCLEOTIDE SEQUENCE</scope>
</reference>
<evidence type="ECO:0000313" key="2">
    <source>
        <dbReference type="EMBL" id="KKN62767.1"/>
    </source>
</evidence>
<dbReference type="InterPro" id="IPR029903">
    <property type="entry name" value="RmlD-like-bd"/>
</dbReference>
<dbReference type="Gene3D" id="3.90.25.10">
    <property type="entry name" value="UDP-galactose 4-epimerase, domain 1"/>
    <property type="match status" value="1"/>
</dbReference>
<organism evidence="2">
    <name type="scientific">marine sediment metagenome</name>
    <dbReference type="NCBI Taxonomy" id="412755"/>
    <lineage>
        <taxon>unclassified sequences</taxon>
        <taxon>metagenomes</taxon>
        <taxon>ecological metagenomes</taxon>
    </lineage>
</organism>
<evidence type="ECO:0000259" key="1">
    <source>
        <dbReference type="Pfam" id="PF04321"/>
    </source>
</evidence>
<proteinExistence type="predicted"/>
<dbReference type="EMBL" id="LAZR01000614">
    <property type="protein sequence ID" value="KKN62767.1"/>
    <property type="molecule type" value="Genomic_DNA"/>
</dbReference>
<sequence length="278" mass="30955">MKIGVTGPNGRLGSELIKRGCVPLEMRIDDREAVRDALERESIDVLINCAAYTAVDDAEKEAEKDALFSSNHRGVGILRQEFLGFFIHISTGYVFNGEKGNYSENDKPDPLNEYGWSKFGGEQAANIRNPTCVVRTLDLFGHGSRIDFVRAVREMLALNKPIEMPKNLYGNPTYIPSLADALLQLATKKSRIGLLHIAGESILSRYEFARLIAKKFDYDHNLILATNKIKGAAPRPRNAGLSIELAKSLGLPILKVEEALEEYHSQERAVHEPLNPRV</sequence>
<dbReference type="Pfam" id="PF04321">
    <property type="entry name" value="RmlD_sub_bind"/>
    <property type="match status" value="1"/>
</dbReference>
<dbReference type="InterPro" id="IPR005913">
    <property type="entry name" value="dTDP_dehydrorham_reduct"/>
</dbReference>
<gene>
    <name evidence="2" type="ORF">LCGC14_0508860</name>
</gene>
<dbReference type="SUPFAM" id="SSF51735">
    <property type="entry name" value="NAD(P)-binding Rossmann-fold domains"/>
    <property type="match status" value="1"/>
</dbReference>
<dbReference type="GO" id="GO:0008831">
    <property type="term" value="F:dTDP-4-dehydrorhamnose reductase activity"/>
    <property type="evidence" value="ECO:0007669"/>
    <property type="project" value="TreeGrafter"/>
</dbReference>
<accession>A0A0F9SKD2</accession>
<dbReference type="InterPro" id="IPR036291">
    <property type="entry name" value="NAD(P)-bd_dom_sf"/>
</dbReference>